<evidence type="ECO:0000256" key="3">
    <source>
        <dbReference type="ARBA" id="ARBA00022643"/>
    </source>
</evidence>
<evidence type="ECO:0000313" key="10">
    <source>
        <dbReference type="Proteomes" id="UP000198916"/>
    </source>
</evidence>
<feature type="binding site" evidence="7">
    <location>
        <begin position="315"/>
        <end position="319"/>
    </location>
    <ligand>
        <name>FMN</name>
        <dbReference type="ChEBI" id="CHEBI:58210"/>
    </ligand>
</feature>
<dbReference type="PIRSF" id="PIRSF000138">
    <property type="entry name" value="Al-hdrx_acd_dh"/>
    <property type="match status" value="1"/>
</dbReference>
<feature type="binding site" evidence="7">
    <location>
        <position position="282"/>
    </location>
    <ligand>
        <name>FMN</name>
        <dbReference type="ChEBI" id="CHEBI:58210"/>
    </ligand>
</feature>
<dbReference type="EMBL" id="FNZR01000011">
    <property type="protein sequence ID" value="SEL85618.1"/>
    <property type="molecule type" value="Genomic_DNA"/>
</dbReference>
<dbReference type="GO" id="GO:0004459">
    <property type="term" value="F:L-lactate dehydrogenase (NAD+) activity"/>
    <property type="evidence" value="ECO:0007669"/>
    <property type="project" value="TreeGrafter"/>
</dbReference>
<feature type="domain" description="FMN hydroxy acid dehydrogenase" evidence="8">
    <location>
        <begin position="7"/>
        <end position="387"/>
    </location>
</feature>
<dbReference type="PROSITE" id="PS00557">
    <property type="entry name" value="FMN_HYDROXY_ACID_DH_1"/>
    <property type="match status" value="1"/>
</dbReference>
<dbReference type="Gene3D" id="3.20.20.70">
    <property type="entry name" value="Aldolase class I"/>
    <property type="match status" value="1"/>
</dbReference>
<dbReference type="InterPro" id="IPR037396">
    <property type="entry name" value="FMN_HAD"/>
</dbReference>
<sequence length="387" mass="42563">MKENLLQYDTAYPSIADLRKGARKRMPKFAFDYLEGGCNEEVNLRRNMSDFTDICLMPHYLRKHQGVDMRTKLFGHQYDAPFGIAPIGLQGMMWPKAPEILAKAAAKHNIPYILSTVSTSSIERIAELSDGKAWFQLYHPAEQSLRDAILARLSAVQCPVLVVLVDVPSFGLRYREIKSGLSMPPKVNLRNFFQAAAHPAWSYETLRAGIPEFATLKPYMSAGFNIKKLGKFMNATFIGRVDADKVGSIRDKWKGKLVLKGVVSEEDMEKAIGLGVDGVIVSNHGGRQIDAGESSIASLKRLAKGYGDSITIMLDGGLRSGPDVARAMACGAHFAFMGRPFMYGVGALGRKGGEHTIALLKTQLKQVMEQVCCEKIADFPSTVISTP</sequence>
<feature type="binding site" evidence="7">
    <location>
        <position position="287"/>
    </location>
    <ligand>
        <name>glyoxylate</name>
        <dbReference type="ChEBI" id="CHEBI:36655"/>
    </ligand>
</feature>
<comment type="cofactor">
    <cofactor evidence="1">
        <name>FMN</name>
        <dbReference type="ChEBI" id="CHEBI:58210"/>
    </cofactor>
</comment>
<protein>
    <submittedName>
        <fullName evidence="9">L-lactate dehydrogenase (Cytochrome)</fullName>
    </submittedName>
</protein>
<feature type="binding site" evidence="7">
    <location>
        <position position="284"/>
    </location>
    <ligand>
        <name>glyoxylate</name>
        <dbReference type="ChEBI" id="CHEBI:36655"/>
    </ligand>
</feature>
<feature type="active site" description="Proton acceptor" evidence="6">
    <location>
        <position position="284"/>
    </location>
</feature>
<evidence type="ECO:0000256" key="1">
    <source>
        <dbReference type="ARBA" id="ARBA00001917"/>
    </source>
</evidence>
<evidence type="ECO:0000256" key="7">
    <source>
        <dbReference type="PIRSR" id="PIRSR000138-2"/>
    </source>
</evidence>
<evidence type="ECO:0000259" key="8">
    <source>
        <dbReference type="PROSITE" id="PS51349"/>
    </source>
</evidence>
<evidence type="ECO:0000256" key="6">
    <source>
        <dbReference type="PIRSR" id="PIRSR000138-1"/>
    </source>
</evidence>
<organism evidence="9 10">
    <name type="scientific">Parapedobacter koreensis</name>
    <dbReference type="NCBI Taxonomy" id="332977"/>
    <lineage>
        <taxon>Bacteria</taxon>
        <taxon>Pseudomonadati</taxon>
        <taxon>Bacteroidota</taxon>
        <taxon>Sphingobacteriia</taxon>
        <taxon>Sphingobacteriales</taxon>
        <taxon>Sphingobacteriaceae</taxon>
        <taxon>Parapedobacter</taxon>
    </lineage>
</organism>
<dbReference type="STRING" id="332977.SAMN05421740_111144"/>
<keyword evidence="10" id="KW-1185">Reference proteome</keyword>
<dbReference type="GO" id="GO:0005886">
    <property type="term" value="C:plasma membrane"/>
    <property type="evidence" value="ECO:0007669"/>
    <property type="project" value="TreeGrafter"/>
</dbReference>
<dbReference type="PANTHER" id="PTHR10578">
    <property type="entry name" value="S -2-HYDROXY-ACID OXIDASE-RELATED"/>
    <property type="match status" value="1"/>
</dbReference>
<dbReference type="CDD" id="cd02809">
    <property type="entry name" value="alpha_hydroxyacid_oxid_FMN"/>
    <property type="match status" value="1"/>
</dbReference>
<keyword evidence="3 7" id="KW-0288">FMN</keyword>
<evidence type="ECO:0000256" key="4">
    <source>
        <dbReference type="ARBA" id="ARBA00023002"/>
    </source>
</evidence>
<feature type="binding site" evidence="7">
    <location>
        <begin position="86"/>
        <end position="88"/>
    </location>
    <ligand>
        <name>FMN</name>
        <dbReference type="ChEBI" id="CHEBI:58210"/>
    </ligand>
</feature>
<keyword evidence="2 7" id="KW-0285">Flavoprotein</keyword>
<evidence type="ECO:0000313" key="9">
    <source>
        <dbReference type="EMBL" id="SEL85618.1"/>
    </source>
</evidence>
<dbReference type="PROSITE" id="PS51349">
    <property type="entry name" value="FMN_HYDROXY_ACID_DH_2"/>
    <property type="match status" value="1"/>
</dbReference>
<dbReference type="InterPro" id="IPR012133">
    <property type="entry name" value="Alpha-hydoxy_acid_DH_FMN"/>
</dbReference>
<dbReference type="PANTHER" id="PTHR10578:SF107">
    <property type="entry name" value="2-HYDROXYACID OXIDASE 1"/>
    <property type="match status" value="1"/>
</dbReference>
<dbReference type="AlphaFoldDB" id="A0A1H7TLQ7"/>
<feature type="binding site" evidence="7">
    <location>
        <position position="33"/>
    </location>
    <ligand>
        <name>glyoxylate</name>
        <dbReference type="ChEBI" id="CHEBI:36655"/>
    </ligand>
</feature>
<feature type="binding site" evidence="7">
    <location>
        <position position="173"/>
    </location>
    <ligand>
        <name>glyoxylate</name>
        <dbReference type="ChEBI" id="CHEBI:36655"/>
    </ligand>
</feature>
<gene>
    <name evidence="9" type="ORF">SAMN05421740_111144</name>
</gene>
<keyword evidence="4" id="KW-0560">Oxidoreductase</keyword>
<dbReference type="OrthoDB" id="9770452at2"/>
<proteinExistence type="inferred from homology"/>
<dbReference type="GO" id="GO:0009060">
    <property type="term" value="P:aerobic respiration"/>
    <property type="evidence" value="ECO:0007669"/>
    <property type="project" value="TreeGrafter"/>
</dbReference>
<feature type="binding site" evidence="7">
    <location>
        <position position="136"/>
    </location>
    <ligand>
        <name>FMN</name>
        <dbReference type="ChEBI" id="CHEBI:58210"/>
    </ligand>
</feature>
<feature type="binding site" evidence="7">
    <location>
        <begin position="338"/>
        <end position="339"/>
    </location>
    <ligand>
        <name>FMN</name>
        <dbReference type="ChEBI" id="CHEBI:58210"/>
    </ligand>
</feature>
<feature type="binding site" evidence="7">
    <location>
        <position position="138"/>
    </location>
    <ligand>
        <name>glyoxylate</name>
        <dbReference type="ChEBI" id="CHEBI:36655"/>
    </ligand>
</feature>
<evidence type="ECO:0000256" key="5">
    <source>
        <dbReference type="ARBA" id="ARBA00024042"/>
    </source>
</evidence>
<feature type="binding site" evidence="7">
    <location>
        <position position="115"/>
    </location>
    <ligand>
        <name>FMN</name>
        <dbReference type="ChEBI" id="CHEBI:58210"/>
    </ligand>
</feature>
<feature type="binding site" evidence="7">
    <location>
        <position position="260"/>
    </location>
    <ligand>
        <name>glyoxylate</name>
        <dbReference type="ChEBI" id="CHEBI:36655"/>
    </ligand>
</feature>
<dbReference type="RefSeq" id="WP_090608773.1">
    <property type="nucleotide sequence ID" value="NZ_FNZR01000011.1"/>
</dbReference>
<accession>A0A1H7TLQ7</accession>
<dbReference type="Proteomes" id="UP000198916">
    <property type="component" value="Unassembled WGS sequence"/>
</dbReference>
<dbReference type="Pfam" id="PF01070">
    <property type="entry name" value="FMN_dh"/>
    <property type="match status" value="1"/>
</dbReference>
<reference evidence="10" key="1">
    <citation type="submission" date="2016-10" db="EMBL/GenBank/DDBJ databases">
        <authorList>
            <person name="Varghese N."/>
            <person name="Submissions S."/>
        </authorList>
    </citation>
    <scope>NUCLEOTIDE SEQUENCE [LARGE SCALE GENOMIC DNA]</scope>
    <source>
        <strain evidence="10">Jip14</strain>
    </source>
</reference>
<name>A0A1H7TLQ7_9SPHI</name>
<comment type="similarity">
    <text evidence="5">Belongs to the FMN-dependent alpha-hydroxy acid dehydrogenase family.</text>
</comment>
<evidence type="ECO:0000256" key="2">
    <source>
        <dbReference type="ARBA" id="ARBA00022630"/>
    </source>
</evidence>
<dbReference type="InterPro" id="IPR000262">
    <property type="entry name" value="FMN-dep_DH"/>
</dbReference>
<dbReference type="InterPro" id="IPR008259">
    <property type="entry name" value="FMN_hydac_DH_AS"/>
</dbReference>
<dbReference type="GO" id="GO:0010181">
    <property type="term" value="F:FMN binding"/>
    <property type="evidence" value="ECO:0007669"/>
    <property type="project" value="InterPro"/>
</dbReference>
<dbReference type="InterPro" id="IPR013785">
    <property type="entry name" value="Aldolase_TIM"/>
</dbReference>
<dbReference type="SUPFAM" id="SSF51395">
    <property type="entry name" value="FMN-linked oxidoreductases"/>
    <property type="match status" value="1"/>
</dbReference>